<dbReference type="AlphaFoldDB" id="C6XNA6"/>
<organism evidence="1 2">
    <name type="scientific">Hirschia baltica (strain ATCC 49814 / DSM 5838 / IFAM 1418)</name>
    <dbReference type="NCBI Taxonomy" id="582402"/>
    <lineage>
        <taxon>Bacteria</taxon>
        <taxon>Pseudomonadati</taxon>
        <taxon>Pseudomonadota</taxon>
        <taxon>Alphaproteobacteria</taxon>
        <taxon>Hyphomonadales</taxon>
        <taxon>Hyphomonadaceae</taxon>
        <taxon>Hirschia</taxon>
    </lineage>
</organism>
<dbReference type="EMBL" id="CP001678">
    <property type="protein sequence ID" value="ACT60050.1"/>
    <property type="molecule type" value="Genomic_DNA"/>
</dbReference>
<evidence type="ECO:0000313" key="1">
    <source>
        <dbReference type="EMBL" id="ACT60050.1"/>
    </source>
</evidence>
<evidence type="ECO:0000313" key="2">
    <source>
        <dbReference type="Proteomes" id="UP000002745"/>
    </source>
</evidence>
<name>C6XNA6_HIRBI</name>
<keyword evidence="2" id="KW-1185">Reference proteome</keyword>
<sequence>MQNLELNQIRPLQKDTLRATPSFLLKDDKDHALLLKSHIFLKARKTSPETSNISSFIFKIQKRAALIFKGPLKKYSSGKLPNASSEHSLR</sequence>
<gene>
    <name evidence="1" type="ordered locus">Hbal_2370</name>
</gene>
<proteinExistence type="predicted"/>
<accession>C6XNA6</accession>
<protein>
    <submittedName>
        <fullName evidence="1">Uncharacterized protein</fullName>
    </submittedName>
</protein>
<dbReference type="Proteomes" id="UP000002745">
    <property type="component" value="Chromosome"/>
</dbReference>
<dbReference type="KEGG" id="hba:Hbal_2370"/>
<dbReference type="HOGENOM" id="CLU_2436786_0_0_5"/>
<reference evidence="2" key="1">
    <citation type="journal article" date="2011" name="J. Bacteriol.">
        <title>Genome sequences of eight morphologically diverse alphaproteobacteria.</title>
        <authorList>
            <consortium name="US DOE Joint Genome Institute"/>
            <person name="Brown P.J."/>
            <person name="Kysela D.T."/>
            <person name="Buechlein A."/>
            <person name="Hemmerich C."/>
            <person name="Brun Y.V."/>
        </authorList>
    </citation>
    <scope>NUCLEOTIDE SEQUENCE [LARGE SCALE GENOMIC DNA]</scope>
    <source>
        <strain evidence="2">ATCC 49814 / DSM 5838 / IFAM 1418</strain>
    </source>
</reference>
<dbReference type="STRING" id="582402.Hbal_2370"/>